<keyword evidence="3" id="KW-1185">Reference proteome</keyword>
<dbReference type="Proteomes" id="UP000693970">
    <property type="component" value="Unassembled WGS sequence"/>
</dbReference>
<name>A0A9K3PAC1_9STRA</name>
<accession>A0A9K3PAC1</accession>
<feature type="region of interest" description="Disordered" evidence="1">
    <location>
        <begin position="621"/>
        <end position="645"/>
    </location>
</feature>
<evidence type="ECO:0000313" key="3">
    <source>
        <dbReference type="Proteomes" id="UP000693970"/>
    </source>
</evidence>
<dbReference type="AlphaFoldDB" id="A0A9K3PAC1"/>
<feature type="compositionally biased region" description="Basic residues" evidence="1">
    <location>
        <begin position="187"/>
        <end position="196"/>
    </location>
</feature>
<protein>
    <submittedName>
        <fullName evidence="2">Uncharacterized protein</fullName>
    </submittedName>
</protein>
<feature type="region of interest" description="Disordered" evidence="1">
    <location>
        <begin position="377"/>
        <end position="439"/>
    </location>
</feature>
<feature type="compositionally biased region" description="Low complexity" evidence="1">
    <location>
        <begin position="391"/>
        <end position="413"/>
    </location>
</feature>
<reference evidence="2" key="1">
    <citation type="journal article" date="2021" name="Sci. Rep.">
        <title>Diploid genomic architecture of Nitzschia inconspicua, an elite biomass production diatom.</title>
        <authorList>
            <person name="Oliver A."/>
            <person name="Podell S."/>
            <person name="Pinowska A."/>
            <person name="Traller J.C."/>
            <person name="Smith S.R."/>
            <person name="McClure R."/>
            <person name="Beliaev A."/>
            <person name="Bohutskyi P."/>
            <person name="Hill E.A."/>
            <person name="Rabines A."/>
            <person name="Zheng H."/>
            <person name="Allen L.Z."/>
            <person name="Kuo A."/>
            <person name="Grigoriev I.V."/>
            <person name="Allen A.E."/>
            <person name="Hazlebeck D."/>
            <person name="Allen E.E."/>
        </authorList>
    </citation>
    <scope>NUCLEOTIDE SEQUENCE</scope>
    <source>
        <strain evidence="2">Hildebrandi</strain>
    </source>
</reference>
<feature type="region of interest" description="Disordered" evidence="1">
    <location>
        <begin position="136"/>
        <end position="199"/>
    </location>
</feature>
<evidence type="ECO:0000256" key="1">
    <source>
        <dbReference type="SAM" id="MobiDB-lite"/>
    </source>
</evidence>
<reference evidence="2" key="2">
    <citation type="submission" date="2021-04" db="EMBL/GenBank/DDBJ databases">
        <authorList>
            <person name="Podell S."/>
        </authorList>
    </citation>
    <scope>NUCLEOTIDE SEQUENCE</scope>
    <source>
        <strain evidence="2">Hildebrandi</strain>
    </source>
</reference>
<comment type="caution">
    <text evidence="2">The sequence shown here is derived from an EMBL/GenBank/DDBJ whole genome shotgun (WGS) entry which is preliminary data.</text>
</comment>
<gene>
    <name evidence="2" type="ORF">IV203_023891</name>
</gene>
<dbReference type="EMBL" id="JAGRRH010000027">
    <property type="protein sequence ID" value="KAG7340348.1"/>
    <property type="molecule type" value="Genomic_DNA"/>
</dbReference>
<sequence>MESTSTLRNTNITHNNIGTFRRWPFPRGRNPKTLWIAVFVLAAIGRQNVQLLRLSASVANDGTSATVEYTTSDYPRTLSSLLQKDGEVTEKATDNVVFTAAAAAAVTPTNIYTNINTESQPSTTLLQNELNIVTQKKKKKREIQYHKHRKGKNEYHHSTTSREKDFFNHNADASHPNYTETTQQQQHHQHQKHHPKSPYGLPIPWKDMPHFILGFSTGHAGSTSLHRALVARHCPWNSNSSSGRQFFAHRFENQAENETLWDYGTSTSSINASCTFVSQQLLPKLLQDIQEWTRSAPVFRRRSNRTDPNLPLEYPTLSRYTYLDLGHYHNRGRVVECLARLLKEKLTLIRIRRHRHDIASSFIQTFDTPCIRKVHPTTNTTSSDSHDDNNHNSTMATDGTNTTSNSTTNATGTLVSAPRQRQRHPRVTTCPRSTDRAGPIALPIDDDRWDNRLTSFQKFLWYADEIELRWYNLQKTFSERIRRPNFVEVTWTTKEDFAQAAQRLRRQLGCTPLAEIPHTKRHIHHFSGTINNTNNMMTDDTYFNATNNNGSTVSISETTNWTLSNGTNVTMTNSTTTTTRRKKIIHNCTYLQQQDFEYRRLLLPLITKEQFRALFASYQPRKNHSAPVPRPSSCIDDTVATTTIR</sequence>
<feature type="compositionally biased region" description="Basic and acidic residues" evidence="1">
    <location>
        <begin position="152"/>
        <end position="167"/>
    </location>
</feature>
<feature type="compositionally biased region" description="Basic residues" evidence="1">
    <location>
        <begin position="136"/>
        <end position="151"/>
    </location>
</feature>
<organism evidence="2 3">
    <name type="scientific">Nitzschia inconspicua</name>
    <dbReference type="NCBI Taxonomy" id="303405"/>
    <lineage>
        <taxon>Eukaryota</taxon>
        <taxon>Sar</taxon>
        <taxon>Stramenopiles</taxon>
        <taxon>Ochrophyta</taxon>
        <taxon>Bacillariophyta</taxon>
        <taxon>Bacillariophyceae</taxon>
        <taxon>Bacillariophycidae</taxon>
        <taxon>Bacillariales</taxon>
        <taxon>Bacillariaceae</taxon>
        <taxon>Nitzschia</taxon>
    </lineage>
</organism>
<evidence type="ECO:0000313" key="2">
    <source>
        <dbReference type="EMBL" id="KAG7340348.1"/>
    </source>
</evidence>
<proteinExistence type="predicted"/>